<dbReference type="PROSITE" id="PS00671">
    <property type="entry name" value="D_2_HYDROXYACID_DH_3"/>
    <property type="match status" value="1"/>
</dbReference>
<gene>
    <name evidence="11" type="ORF">MMF98_18105</name>
</gene>
<keyword evidence="12" id="KW-1185">Reference proteome</keyword>
<dbReference type="InterPro" id="IPR029752">
    <property type="entry name" value="D-isomer_DH_CS1"/>
</dbReference>
<evidence type="ECO:0000256" key="2">
    <source>
        <dbReference type="ARBA" id="ARBA00011881"/>
    </source>
</evidence>
<sequence length="312" mass="32410">MARIVISEFMDERAVALLRPRHEVLYDPGLVDDALRLQAEAAACDALVVRNRTQVRGDLVRALARCRVVGRLGVGLDNIDVAACEAQGMQVIPATGANALSVAEYVVASAMLLLRGAFASSSDVAQGRWPRNALSQGRETAGKTLGIIGFGSIGQTTARLARGLGMDVIAYDALLGAGDAVFGQAGVRCATLDEVIGQSDVVTLHVPLVEATRGLFGAARIASMKRGAVLINTSRGHIVDLAALAAALRSGQLGGGAIDVFDAEPLPPSPGLEDCPNLVLTPHISGVSAESNERVSFMIAERVLQALAAEVS</sequence>
<dbReference type="InterPro" id="IPR006140">
    <property type="entry name" value="D-isomer_DH_NAD-bd"/>
</dbReference>
<evidence type="ECO:0000256" key="1">
    <source>
        <dbReference type="ARBA" id="ARBA00005854"/>
    </source>
</evidence>
<dbReference type="InterPro" id="IPR036291">
    <property type="entry name" value="NAD(P)-bd_dom_sf"/>
</dbReference>
<keyword evidence="4" id="KW-0597">Phosphoprotein</keyword>
<evidence type="ECO:0000256" key="7">
    <source>
        <dbReference type="ARBA" id="ARBA00023027"/>
    </source>
</evidence>
<dbReference type="InterPro" id="IPR029753">
    <property type="entry name" value="D-isomer_DH_CS"/>
</dbReference>
<evidence type="ECO:0000259" key="10">
    <source>
        <dbReference type="Pfam" id="PF02826"/>
    </source>
</evidence>
<dbReference type="PROSITE" id="PS00670">
    <property type="entry name" value="D_2_HYDROXYACID_DH_2"/>
    <property type="match status" value="1"/>
</dbReference>
<dbReference type="SUPFAM" id="SSF52283">
    <property type="entry name" value="Formate/glycerate dehydrogenase catalytic domain-like"/>
    <property type="match status" value="1"/>
</dbReference>
<comment type="caution">
    <text evidence="11">The sequence shown here is derived from an EMBL/GenBank/DDBJ whole genome shotgun (WGS) entry which is preliminary data.</text>
</comment>
<protein>
    <recommendedName>
        <fullName evidence="3">D-3-phosphoglycerate dehydrogenase</fullName>
    </recommendedName>
</protein>
<dbReference type="Gene3D" id="3.40.50.720">
    <property type="entry name" value="NAD(P)-binding Rossmann-like Domain"/>
    <property type="match status" value="2"/>
</dbReference>
<evidence type="ECO:0000313" key="11">
    <source>
        <dbReference type="EMBL" id="MCJ0765131.1"/>
    </source>
</evidence>
<comment type="subunit">
    <text evidence="2">Homotetramer.</text>
</comment>
<dbReference type="CDD" id="cd12173">
    <property type="entry name" value="PGDH_4"/>
    <property type="match status" value="1"/>
</dbReference>
<evidence type="ECO:0000256" key="6">
    <source>
        <dbReference type="ARBA" id="ARBA00023002"/>
    </source>
</evidence>
<dbReference type="GO" id="GO:0051287">
    <property type="term" value="F:NAD binding"/>
    <property type="evidence" value="ECO:0007669"/>
    <property type="project" value="InterPro"/>
</dbReference>
<dbReference type="PANTHER" id="PTHR42938">
    <property type="entry name" value="FORMATE DEHYDROGENASE 1"/>
    <property type="match status" value="1"/>
</dbReference>
<dbReference type="GO" id="GO:0004617">
    <property type="term" value="F:phosphoglycerate dehydrogenase activity"/>
    <property type="evidence" value="ECO:0007669"/>
    <property type="project" value="TreeGrafter"/>
</dbReference>
<comment type="similarity">
    <text evidence="1 8">Belongs to the D-isomer specific 2-hydroxyacid dehydrogenase family.</text>
</comment>
<evidence type="ECO:0000259" key="9">
    <source>
        <dbReference type="Pfam" id="PF00389"/>
    </source>
</evidence>
<dbReference type="GO" id="GO:0006564">
    <property type="term" value="P:L-serine biosynthetic process"/>
    <property type="evidence" value="ECO:0007669"/>
    <property type="project" value="UniProtKB-ARBA"/>
</dbReference>
<accession>A0A9X1VWM9</accession>
<evidence type="ECO:0000256" key="3">
    <source>
        <dbReference type="ARBA" id="ARBA00021582"/>
    </source>
</evidence>
<evidence type="ECO:0000256" key="5">
    <source>
        <dbReference type="ARBA" id="ARBA00022990"/>
    </source>
</evidence>
<reference evidence="11" key="1">
    <citation type="submission" date="2022-03" db="EMBL/GenBank/DDBJ databases">
        <authorList>
            <person name="Woo C.Y."/>
        </authorList>
    </citation>
    <scope>NUCLEOTIDE SEQUENCE</scope>
    <source>
        <strain evidence="11">CYS-02</strain>
    </source>
</reference>
<evidence type="ECO:0000256" key="4">
    <source>
        <dbReference type="ARBA" id="ARBA00022553"/>
    </source>
</evidence>
<keyword evidence="5" id="KW-0007">Acetylation</keyword>
<evidence type="ECO:0000256" key="8">
    <source>
        <dbReference type="RuleBase" id="RU003719"/>
    </source>
</evidence>
<dbReference type="Proteomes" id="UP001139447">
    <property type="component" value="Unassembled WGS sequence"/>
</dbReference>
<keyword evidence="6 8" id="KW-0560">Oxidoreductase</keyword>
<dbReference type="FunFam" id="3.40.50.720:FF:000041">
    <property type="entry name" value="D-3-phosphoglycerate dehydrogenase"/>
    <property type="match status" value="1"/>
</dbReference>
<name>A0A9X1VWM9_9BURK</name>
<feature type="domain" description="D-isomer specific 2-hydroxyacid dehydrogenase NAD-binding" evidence="10">
    <location>
        <begin position="108"/>
        <end position="285"/>
    </location>
</feature>
<dbReference type="PROSITE" id="PS00065">
    <property type="entry name" value="D_2_HYDROXYACID_DH_1"/>
    <property type="match status" value="1"/>
</dbReference>
<dbReference type="EMBL" id="JALGBI010000002">
    <property type="protein sequence ID" value="MCJ0765131.1"/>
    <property type="molecule type" value="Genomic_DNA"/>
</dbReference>
<dbReference type="PANTHER" id="PTHR42938:SF22">
    <property type="entry name" value="D-3-PHOSPHOGLYCERATE DEHYDROGENASE"/>
    <property type="match status" value="1"/>
</dbReference>
<dbReference type="SUPFAM" id="SSF51735">
    <property type="entry name" value="NAD(P)-binding Rossmann-fold domains"/>
    <property type="match status" value="1"/>
</dbReference>
<dbReference type="AlphaFoldDB" id="A0A9X1VWM9"/>
<dbReference type="Pfam" id="PF00389">
    <property type="entry name" value="2-Hacid_dh"/>
    <property type="match status" value="1"/>
</dbReference>
<keyword evidence="7" id="KW-0520">NAD</keyword>
<dbReference type="InterPro" id="IPR006139">
    <property type="entry name" value="D-isomer_2_OHA_DH_cat_dom"/>
</dbReference>
<dbReference type="GO" id="GO:0047545">
    <property type="term" value="F:(S)-2-hydroxyglutarate dehydrogenase activity"/>
    <property type="evidence" value="ECO:0007669"/>
    <property type="project" value="UniProtKB-ARBA"/>
</dbReference>
<organism evidence="11 12">
    <name type="scientific">Variovorax terrae</name>
    <dbReference type="NCBI Taxonomy" id="2923278"/>
    <lineage>
        <taxon>Bacteria</taxon>
        <taxon>Pseudomonadati</taxon>
        <taxon>Pseudomonadota</taxon>
        <taxon>Betaproteobacteria</taxon>
        <taxon>Burkholderiales</taxon>
        <taxon>Comamonadaceae</taxon>
        <taxon>Variovorax</taxon>
    </lineage>
</organism>
<proteinExistence type="inferred from homology"/>
<dbReference type="RefSeq" id="WP_243308227.1">
    <property type="nucleotide sequence ID" value="NZ_JALGBI010000002.1"/>
</dbReference>
<feature type="domain" description="D-isomer specific 2-hydroxyacid dehydrogenase catalytic" evidence="9">
    <location>
        <begin position="5"/>
        <end position="309"/>
    </location>
</feature>
<dbReference type="Pfam" id="PF02826">
    <property type="entry name" value="2-Hacid_dh_C"/>
    <property type="match status" value="1"/>
</dbReference>
<evidence type="ECO:0000313" key="12">
    <source>
        <dbReference type="Proteomes" id="UP001139447"/>
    </source>
</evidence>